<accession>A0AA88J814</accession>
<dbReference type="EMBL" id="BTGU01000191">
    <property type="protein sequence ID" value="GMN64700.1"/>
    <property type="molecule type" value="Genomic_DNA"/>
</dbReference>
<proteinExistence type="predicted"/>
<dbReference type="AlphaFoldDB" id="A0AA88J814"/>
<sequence>MPKISDTTLNAFSTGLGIRVTQSSRPPSIPGVAPTGVGGGSWRCDMRQVARVDDVICAAAGFMSGVRRQIECHDRAPSSVICMVPLAKG</sequence>
<reference evidence="1" key="1">
    <citation type="submission" date="2023-07" db="EMBL/GenBank/DDBJ databases">
        <title>draft genome sequence of fig (Ficus carica).</title>
        <authorList>
            <person name="Takahashi T."/>
            <person name="Nishimura K."/>
        </authorList>
    </citation>
    <scope>NUCLEOTIDE SEQUENCE</scope>
</reference>
<gene>
    <name evidence="1" type="ORF">TIFTF001_033769</name>
</gene>
<protein>
    <submittedName>
        <fullName evidence="1">Uncharacterized protein</fullName>
    </submittedName>
</protein>
<evidence type="ECO:0000313" key="2">
    <source>
        <dbReference type="Proteomes" id="UP001187192"/>
    </source>
</evidence>
<organism evidence="1 2">
    <name type="scientific">Ficus carica</name>
    <name type="common">Common fig</name>
    <dbReference type="NCBI Taxonomy" id="3494"/>
    <lineage>
        <taxon>Eukaryota</taxon>
        <taxon>Viridiplantae</taxon>
        <taxon>Streptophyta</taxon>
        <taxon>Embryophyta</taxon>
        <taxon>Tracheophyta</taxon>
        <taxon>Spermatophyta</taxon>
        <taxon>Magnoliopsida</taxon>
        <taxon>eudicotyledons</taxon>
        <taxon>Gunneridae</taxon>
        <taxon>Pentapetalae</taxon>
        <taxon>rosids</taxon>
        <taxon>fabids</taxon>
        <taxon>Rosales</taxon>
        <taxon>Moraceae</taxon>
        <taxon>Ficeae</taxon>
        <taxon>Ficus</taxon>
    </lineage>
</organism>
<keyword evidence="2" id="KW-1185">Reference proteome</keyword>
<evidence type="ECO:0000313" key="1">
    <source>
        <dbReference type="EMBL" id="GMN64700.1"/>
    </source>
</evidence>
<dbReference type="Proteomes" id="UP001187192">
    <property type="component" value="Unassembled WGS sequence"/>
</dbReference>
<name>A0AA88J814_FICCA</name>
<comment type="caution">
    <text evidence="1">The sequence shown here is derived from an EMBL/GenBank/DDBJ whole genome shotgun (WGS) entry which is preliminary data.</text>
</comment>